<accession>A0A2T5G1G4</accession>
<dbReference type="EMBL" id="NWBU01000004">
    <property type="protein sequence ID" value="PTQ12978.1"/>
    <property type="molecule type" value="Genomic_DNA"/>
</dbReference>
<protein>
    <submittedName>
        <fullName evidence="1">Uncharacterized protein</fullName>
    </submittedName>
</protein>
<dbReference type="AlphaFoldDB" id="A0A2T5G1G4"/>
<reference evidence="1 2" key="1">
    <citation type="submission" date="2017-09" db="EMBL/GenBank/DDBJ databases">
        <title>Sphingomonas panjinensis sp.nov., isolated from oil-contaminated soil.</title>
        <authorList>
            <person name="Wang L."/>
            <person name="Chen L."/>
        </authorList>
    </citation>
    <scope>NUCLEOTIDE SEQUENCE [LARGE SCALE GENOMIC DNA]</scope>
    <source>
        <strain evidence="1 2">FW-11</strain>
    </source>
</reference>
<organism evidence="1 2">
    <name type="scientific">Sphingomonas oleivorans</name>
    <dbReference type="NCBI Taxonomy" id="1735121"/>
    <lineage>
        <taxon>Bacteria</taxon>
        <taxon>Pseudomonadati</taxon>
        <taxon>Pseudomonadota</taxon>
        <taxon>Alphaproteobacteria</taxon>
        <taxon>Sphingomonadales</taxon>
        <taxon>Sphingomonadaceae</taxon>
        <taxon>Sphingomonas</taxon>
    </lineage>
</organism>
<name>A0A2T5G1G4_9SPHN</name>
<sequence>MPRSVLPRRITLQDISYVVHFALQQVPRSVLLDLRSKDRFVHDAALEQITKRIVARFEGYEIYGPPEGKSHSCL</sequence>
<keyword evidence="2" id="KW-1185">Reference proteome</keyword>
<dbReference type="RefSeq" id="WP_107966214.1">
    <property type="nucleotide sequence ID" value="NZ_NWBU01000004.1"/>
</dbReference>
<evidence type="ECO:0000313" key="1">
    <source>
        <dbReference type="EMBL" id="PTQ12978.1"/>
    </source>
</evidence>
<gene>
    <name evidence="1" type="ORF">CLG96_02205</name>
</gene>
<evidence type="ECO:0000313" key="2">
    <source>
        <dbReference type="Proteomes" id="UP000244162"/>
    </source>
</evidence>
<dbReference type="Proteomes" id="UP000244162">
    <property type="component" value="Unassembled WGS sequence"/>
</dbReference>
<proteinExistence type="predicted"/>
<comment type="caution">
    <text evidence="1">The sequence shown here is derived from an EMBL/GenBank/DDBJ whole genome shotgun (WGS) entry which is preliminary data.</text>
</comment>